<dbReference type="Gene3D" id="1.50.10.20">
    <property type="match status" value="2"/>
</dbReference>
<reference evidence="8" key="1">
    <citation type="submission" date="2021-08" db="EMBL/GenBank/DDBJ databases">
        <title>WGS assembly of Ceratopteris richardii.</title>
        <authorList>
            <person name="Marchant D.B."/>
            <person name="Chen G."/>
            <person name="Jenkins J."/>
            <person name="Shu S."/>
            <person name="Leebens-Mack J."/>
            <person name="Grimwood J."/>
            <person name="Schmutz J."/>
            <person name="Soltis P."/>
            <person name="Soltis D."/>
            <person name="Chen Z.-H."/>
        </authorList>
    </citation>
    <scope>NUCLEOTIDE SEQUENCE</scope>
    <source>
        <strain evidence="8">Whitten #5841</strain>
        <tissue evidence="8">Leaf</tissue>
    </source>
</reference>
<dbReference type="NCBIfam" id="TIGR01507">
    <property type="entry name" value="hopene_cyclase"/>
    <property type="match status" value="1"/>
</dbReference>
<dbReference type="SUPFAM" id="SSF48239">
    <property type="entry name" value="Terpenoid cyclases/Protein prenyltransferases"/>
    <property type="match status" value="2"/>
</dbReference>
<evidence type="ECO:0000259" key="7">
    <source>
        <dbReference type="Pfam" id="PF13249"/>
    </source>
</evidence>
<protein>
    <recommendedName>
        <fullName evidence="4">Terpene cyclase/mutase family member</fullName>
        <ecNumber evidence="4">5.4.99.-</ecNumber>
    </recommendedName>
</protein>
<sequence>MQSGLCNLTHVLTFIKCFGSACSSLCFVRYMDTMASVMLPYNQDDYMEDLSHDHRNNKTQLSKAMEDSQKLLLSLQYPEGYWWAELEANVTLTAHTVVLYKILGISEQLPFHKIEKYLRRMQCSHGGWELSYGDGGCLNCTIESYVALRLLNVPKTDPALQSAKLFILSRGGVDKSRIFTKICLALMGCYKWSNLPALPPWITLLPSWFPFTIYHTSSWARATLVLLVILFDKKLVFRLGADLSFDELYTKEGVMSSCNMPASRDWKSSIFLGVDYFLKAMERVGLVPFRERGLKEATRWFLARLEETGDYAGIYPPMFYAIVCMNKILGVELTDPIVSRTMCALRKYFVERDDELVVQSSLSPVWDTALAVRSLVESGMEPDHPVLQKAGEWLLKNQVSLQGDWAYNVPFAYGGGGWAFQFCNRWYPDIDDTACVVMALNGIRMRDEEKKCGAIRRAVNWIRHLQSTPGGWGAYDKDNDKEWLKSTPIDDMKGLTDPNTVDVTARVVEMVGRLKRECTIMSQCSLIDTCMPPDSVDRALAYLKYEQEEEGCWFGRWGVNYIYGTSGALVALALAPPRGAYKEEIRRGAKWLVRMQNKAGSSMSDREAVNGAARTEDGGWGETCSSYGDLKLKGWCEVSTASQTAWALQGLIAAGDALGDYEEDAIHLGIKYLLSTQRGDGSWHEAFFTGTGFPCHFYLRYHMYAQYFPLMALARYRRRIEDGRIGKPSWLHM</sequence>
<dbReference type="InterPro" id="IPR018333">
    <property type="entry name" value="Squalene_cyclase"/>
</dbReference>
<proteinExistence type="inferred from homology"/>
<evidence type="ECO:0000313" key="8">
    <source>
        <dbReference type="EMBL" id="KAH7300843.1"/>
    </source>
</evidence>
<feature type="domain" description="Squalene cyclase N-terminal" evidence="7">
    <location>
        <begin position="66"/>
        <end position="353"/>
    </location>
</feature>
<keyword evidence="5" id="KW-0732">Signal</keyword>
<dbReference type="InterPro" id="IPR032697">
    <property type="entry name" value="SQ_cyclase_N"/>
</dbReference>
<dbReference type="NCBIfam" id="TIGR01787">
    <property type="entry name" value="squalene_cyclas"/>
    <property type="match status" value="1"/>
</dbReference>
<organism evidence="8 9">
    <name type="scientific">Ceratopteris richardii</name>
    <name type="common">Triangle waterfern</name>
    <dbReference type="NCBI Taxonomy" id="49495"/>
    <lineage>
        <taxon>Eukaryota</taxon>
        <taxon>Viridiplantae</taxon>
        <taxon>Streptophyta</taxon>
        <taxon>Embryophyta</taxon>
        <taxon>Tracheophyta</taxon>
        <taxon>Polypodiopsida</taxon>
        <taxon>Polypodiidae</taxon>
        <taxon>Polypodiales</taxon>
        <taxon>Pteridineae</taxon>
        <taxon>Pteridaceae</taxon>
        <taxon>Parkerioideae</taxon>
        <taxon>Ceratopteris</taxon>
    </lineage>
</organism>
<name>A0A8T2RZJ8_CERRI</name>
<comment type="caution">
    <text evidence="8">The sequence shown here is derived from an EMBL/GenBank/DDBJ whole genome shotgun (WGS) entry which is preliminary data.</text>
</comment>
<evidence type="ECO:0000256" key="5">
    <source>
        <dbReference type="SAM" id="SignalP"/>
    </source>
</evidence>
<gene>
    <name evidence="8" type="ORF">KP509_24G081400</name>
</gene>
<dbReference type="GO" id="GO:0016866">
    <property type="term" value="F:intramolecular transferase activity"/>
    <property type="evidence" value="ECO:0007669"/>
    <property type="project" value="InterPro"/>
</dbReference>
<dbReference type="InterPro" id="IPR006400">
    <property type="entry name" value="Hopene-cyclase"/>
</dbReference>
<dbReference type="EMBL" id="CM035429">
    <property type="protein sequence ID" value="KAH7300843.1"/>
    <property type="molecule type" value="Genomic_DNA"/>
</dbReference>
<keyword evidence="3 4" id="KW-0413">Isomerase</keyword>
<dbReference type="OMA" id="FAWEDEK"/>
<accession>A0A8T2RZJ8</accession>
<dbReference type="InterPro" id="IPR032696">
    <property type="entry name" value="SQ_cyclase_C"/>
</dbReference>
<dbReference type="GO" id="GO:0016104">
    <property type="term" value="P:triterpenoid biosynthetic process"/>
    <property type="evidence" value="ECO:0007669"/>
    <property type="project" value="InterPro"/>
</dbReference>
<evidence type="ECO:0000256" key="4">
    <source>
        <dbReference type="RuleBase" id="RU362003"/>
    </source>
</evidence>
<evidence type="ECO:0000256" key="2">
    <source>
        <dbReference type="ARBA" id="ARBA00022737"/>
    </source>
</evidence>
<feature type="chain" id="PRO_5035869492" description="Terpene cyclase/mutase family member" evidence="5">
    <location>
        <begin position="24"/>
        <end position="733"/>
    </location>
</feature>
<dbReference type="Proteomes" id="UP000825935">
    <property type="component" value="Chromosome 24"/>
</dbReference>
<dbReference type="AlphaFoldDB" id="A0A8T2RZJ8"/>
<keyword evidence="2" id="KW-0677">Repeat</keyword>
<evidence type="ECO:0000256" key="1">
    <source>
        <dbReference type="ARBA" id="ARBA00009755"/>
    </source>
</evidence>
<dbReference type="Pfam" id="PF13249">
    <property type="entry name" value="SQHop_cyclase_N"/>
    <property type="match status" value="1"/>
</dbReference>
<dbReference type="OrthoDB" id="21502at2759"/>
<feature type="domain" description="Squalene cyclase C-terminal" evidence="6">
    <location>
        <begin position="362"/>
        <end position="718"/>
    </location>
</feature>
<evidence type="ECO:0000259" key="6">
    <source>
        <dbReference type="Pfam" id="PF13243"/>
    </source>
</evidence>
<dbReference type="Pfam" id="PF13243">
    <property type="entry name" value="SQHop_cyclase_C"/>
    <property type="match status" value="1"/>
</dbReference>
<dbReference type="SFLD" id="SFLDG01016">
    <property type="entry name" value="Prenyltransferase_Like_2"/>
    <property type="match status" value="1"/>
</dbReference>
<comment type="similarity">
    <text evidence="1 4">Belongs to the terpene cyclase/mutase family.</text>
</comment>
<dbReference type="InterPro" id="IPR008930">
    <property type="entry name" value="Terpenoid_cyclase/PrenylTrfase"/>
</dbReference>
<dbReference type="GO" id="GO:0005811">
    <property type="term" value="C:lipid droplet"/>
    <property type="evidence" value="ECO:0007669"/>
    <property type="project" value="InterPro"/>
</dbReference>
<dbReference type="PANTHER" id="PTHR11764">
    <property type="entry name" value="TERPENE CYCLASE/MUTASE FAMILY MEMBER"/>
    <property type="match status" value="1"/>
</dbReference>
<feature type="signal peptide" evidence="5">
    <location>
        <begin position="1"/>
        <end position="23"/>
    </location>
</feature>
<keyword evidence="9" id="KW-1185">Reference proteome</keyword>
<evidence type="ECO:0000313" key="9">
    <source>
        <dbReference type="Proteomes" id="UP000825935"/>
    </source>
</evidence>
<dbReference type="EC" id="5.4.99.-" evidence="4"/>
<dbReference type="PANTHER" id="PTHR11764:SF20">
    <property type="entry name" value="LANOSTEROL SYNTHASE"/>
    <property type="match status" value="1"/>
</dbReference>
<evidence type="ECO:0000256" key="3">
    <source>
        <dbReference type="ARBA" id="ARBA00023235"/>
    </source>
</evidence>